<sequence>MKLYLWSLFALKAVTFIVIIPIFVLWSVFMVFMALKEGAFLQAGIFLFPFVLFSLLLLGSWRDVKKEYTELKKRKAPDNQGLFSDDAKHI</sequence>
<dbReference type="EMBL" id="JBHTCP010000004">
    <property type="protein sequence ID" value="MFC7370589.1"/>
    <property type="molecule type" value="Genomic_DNA"/>
</dbReference>
<gene>
    <name evidence="2" type="ORF">ACFQPF_02740</name>
</gene>
<protein>
    <submittedName>
        <fullName evidence="2">Uncharacterized protein</fullName>
    </submittedName>
</protein>
<proteinExistence type="predicted"/>
<keyword evidence="1" id="KW-1133">Transmembrane helix</keyword>
<accession>A0ABW2NMR1</accession>
<reference evidence="3" key="1">
    <citation type="journal article" date="2019" name="Int. J. Syst. Evol. Microbiol.">
        <title>The Global Catalogue of Microorganisms (GCM) 10K type strain sequencing project: providing services to taxonomists for standard genome sequencing and annotation.</title>
        <authorList>
            <consortium name="The Broad Institute Genomics Platform"/>
            <consortium name="The Broad Institute Genome Sequencing Center for Infectious Disease"/>
            <person name="Wu L."/>
            <person name="Ma J."/>
        </authorList>
    </citation>
    <scope>NUCLEOTIDE SEQUENCE [LARGE SCALE GENOMIC DNA]</scope>
    <source>
        <strain evidence="3">NBRC 106396</strain>
    </source>
</reference>
<evidence type="ECO:0000256" key="1">
    <source>
        <dbReference type="SAM" id="Phobius"/>
    </source>
</evidence>
<dbReference type="RefSeq" id="WP_379746164.1">
    <property type="nucleotide sequence ID" value="NZ_JBHTCP010000004.1"/>
</dbReference>
<feature type="transmembrane region" description="Helical" evidence="1">
    <location>
        <begin position="39"/>
        <end position="58"/>
    </location>
</feature>
<evidence type="ECO:0000313" key="3">
    <source>
        <dbReference type="Proteomes" id="UP001596549"/>
    </source>
</evidence>
<keyword evidence="3" id="KW-1185">Reference proteome</keyword>
<organism evidence="2 3">
    <name type="scientific">Fictibacillus iocasae</name>
    <dbReference type="NCBI Taxonomy" id="2715437"/>
    <lineage>
        <taxon>Bacteria</taxon>
        <taxon>Bacillati</taxon>
        <taxon>Bacillota</taxon>
        <taxon>Bacilli</taxon>
        <taxon>Bacillales</taxon>
        <taxon>Fictibacillaceae</taxon>
        <taxon>Fictibacillus</taxon>
    </lineage>
</organism>
<comment type="caution">
    <text evidence="2">The sequence shown here is derived from an EMBL/GenBank/DDBJ whole genome shotgun (WGS) entry which is preliminary data.</text>
</comment>
<dbReference type="Proteomes" id="UP001596549">
    <property type="component" value="Unassembled WGS sequence"/>
</dbReference>
<keyword evidence="1" id="KW-0812">Transmembrane</keyword>
<evidence type="ECO:0000313" key="2">
    <source>
        <dbReference type="EMBL" id="MFC7370589.1"/>
    </source>
</evidence>
<keyword evidence="1" id="KW-0472">Membrane</keyword>
<feature type="transmembrane region" description="Helical" evidence="1">
    <location>
        <begin position="9"/>
        <end position="33"/>
    </location>
</feature>
<name>A0ABW2NMR1_9BACL</name>